<name>A0A562RDH8_9BURK</name>
<dbReference type="CDD" id="cd06502">
    <property type="entry name" value="TA_like"/>
    <property type="match status" value="1"/>
</dbReference>
<dbReference type="GO" id="GO:0006545">
    <property type="term" value="P:glycine biosynthetic process"/>
    <property type="evidence" value="ECO:0007669"/>
    <property type="project" value="TreeGrafter"/>
</dbReference>
<evidence type="ECO:0000259" key="7">
    <source>
        <dbReference type="Pfam" id="PF01212"/>
    </source>
</evidence>
<accession>A0A562RDH8</accession>
<gene>
    <name evidence="8" type="ORF">IP91_02283</name>
</gene>
<evidence type="ECO:0000256" key="5">
    <source>
        <dbReference type="ARBA" id="ARBA00023239"/>
    </source>
</evidence>
<protein>
    <submittedName>
        <fullName evidence="8">L-threonine aldolase</fullName>
    </submittedName>
</protein>
<organism evidence="8 9">
    <name type="scientific">Pseudoduganella lurida</name>
    <dbReference type="NCBI Taxonomy" id="1036180"/>
    <lineage>
        <taxon>Bacteria</taxon>
        <taxon>Pseudomonadati</taxon>
        <taxon>Pseudomonadota</taxon>
        <taxon>Betaproteobacteria</taxon>
        <taxon>Burkholderiales</taxon>
        <taxon>Oxalobacteraceae</taxon>
        <taxon>Telluria group</taxon>
        <taxon>Pseudoduganella</taxon>
    </lineage>
</organism>
<evidence type="ECO:0000256" key="3">
    <source>
        <dbReference type="ARBA" id="ARBA00011881"/>
    </source>
</evidence>
<comment type="similarity">
    <text evidence="2">Belongs to the threonine aldolase family.</text>
</comment>
<comment type="cofactor">
    <cofactor evidence="1">
        <name>pyridoxal 5'-phosphate</name>
        <dbReference type="ChEBI" id="CHEBI:597326"/>
    </cofactor>
</comment>
<dbReference type="NCBIfam" id="NF007825">
    <property type="entry name" value="PRK10534.1"/>
    <property type="match status" value="1"/>
</dbReference>
<dbReference type="GO" id="GO:0006567">
    <property type="term" value="P:L-threonine catabolic process"/>
    <property type="evidence" value="ECO:0007669"/>
    <property type="project" value="TreeGrafter"/>
</dbReference>
<comment type="caution">
    <text evidence="8">The sequence shown here is derived from an EMBL/GenBank/DDBJ whole genome shotgun (WGS) entry which is preliminary data.</text>
</comment>
<dbReference type="InterPro" id="IPR015421">
    <property type="entry name" value="PyrdxlP-dep_Trfase_major"/>
</dbReference>
<dbReference type="InterPro" id="IPR015424">
    <property type="entry name" value="PyrdxlP-dep_Trfase"/>
</dbReference>
<evidence type="ECO:0000313" key="9">
    <source>
        <dbReference type="Proteomes" id="UP000318431"/>
    </source>
</evidence>
<dbReference type="Proteomes" id="UP000318431">
    <property type="component" value="Unassembled WGS sequence"/>
</dbReference>
<dbReference type="InterPro" id="IPR023603">
    <property type="entry name" value="Low_specificity_L-TA-like"/>
</dbReference>
<dbReference type="PIRSF" id="PIRSF017617">
    <property type="entry name" value="Thr_aldolase"/>
    <property type="match status" value="1"/>
</dbReference>
<dbReference type="SUPFAM" id="SSF53383">
    <property type="entry name" value="PLP-dependent transferases"/>
    <property type="match status" value="1"/>
</dbReference>
<dbReference type="InterPro" id="IPR015422">
    <property type="entry name" value="PyrdxlP-dep_Trfase_small"/>
</dbReference>
<dbReference type="FunFam" id="3.40.640.10:FF:000030">
    <property type="entry name" value="Low-specificity L-threonine aldolase"/>
    <property type="match status" value="1"/>
</dbReference>
<dbReference type="PANTHER" id="PTHR48097">
    <property type="entry name" value="L-THREONINE ALDOLASE-RELATED"/>
    <property type="match status" value="1"/>
</dbReference>
<reference evidence="8 9" key="1">
    <citation type="journal article" date="2015" name="Stand. Genomic Sci.">
        <title>Genomic Encyclopedia of Bacterial and Archaeal Type Strains, Phase III: the genomes of soil and plant-associated and newly described type strains.</title>
        <authorList>
            <person name="Whitman W.B."/>
            <person name="Woyke T."/>
            <person name="Klenk H.P."/>
            <person name="Zhou Y."/>
            <person name="Lilburn T.G."/>
            <person name="Beck B.J."/>
            <person name="De Vos P."/>
            <person name="Vandamme P."/>
            <person name="Eisen J.A."/>
            <person name="Garrity G."/>
            <person name="Hugenholtz P."/>
            <person name="Kyrpides N.C."/>
        </authorList>
    </citation>
    <scope>NUCLEOTIDE SEQUENCE [LARGE SCALE GENOMIC DNA]</scope>
    <source>
        <strain evidence="8 9">CGMCC 1.10822</strain>
    </source>
</reference>
<proteinExistence type="inferred from homology"/>
<dbReference type="GO" id="GO:0005829">
    <property type="term" value="C:cytosol"/>
    <property type="evidence" value="ECO:0007669"/>
    <property type="project" value="TreeGrafter"/>
</dbReference>
<evidence type="ECO:0000256" key="2">
    <source>
        <dbReference type="ARBA" id="ARBA00006966"/>
    </source>
</evidence>
<keyword evidence="4" id="KW-0663">Pyridoxal phosphate</keyword>
<keyword evidence="9" id="KW-1185">Reference proteome</keyword>
<keyword evidence="5" id="KW-0456">Lyase</keyword>
<dbReference type="RefSeq" id="WP_259772458.1">
    <property type="nucleotide sequence ID" value="NZ_VLLB01000003.1"/>
</dbReference>
<feature type="domain" description="Aromatic amino acid beta-eliminating lyase/threonine aldolase" evidence="7">
    <location>
        <begin position="6"/>
        <end position="286"/>
    </location>
</feature>
<evidence type="ECO:0000256" key="4">
    <source>
        <dbReference type="ARBA" id="ARBA00022898"/>
    </source>
</evidence>
<comment type="subunit">
    <text evidence="3">Homotetramer.</text>
</comment>
<evidence type="ECO:0000256" key="1">
    <source>
        <dbReference type="ARBA" id="ARBA00001933"/>
    </source>
</evidence>
<dbReference type="EMBL" id="VLLB01000003">
    <property type="protein sequence ID" value="TWI66466.1"/>
    <property type="molecule type" value="Genomic_DNA"/>
</dbReference>
<dbReference type="GO" id="GO:0008732">
    <property type="term" value="F:L-allo-threonine aldolase activity"/>
    <property type="evidence" value="ECO:0007669"/>
    <property type="project" value="TreeGrafter"/>
</dbReference>
<dbReference type="InterPro" id="IPR001597">
    <property type="entry name" value="ArAA_b-elim_lyase/Thr_aldolase"/>
</dbReference>
<sequence>MNDWIDLRSDTVTQPCAAMRDAMAGARVGDDVYGDDPTVNALQEYAAELFGYEAALFAPSGTQTNLIALLAHCGRGDEYLVGQEAHTFRYEGGGAAVLGSIQPQPITNQADGSLALADIAAQIKPRDFHFARTRLLALENTIGGRVLPREYVAAATALAHERGLATHLDGARVCNAAVKSGLSLREAVAGFDTVSVCLSKGLGAPVGSVLCGPREFIEEGKRWRKMLGGGMRQSGGLAAAGLYALRHNVQRLAEDHDNAAFLAAELSAIPGLAVSTPQTNIFYVDVPAEHCAPLAEALAAERIRVSMAPRLRLVTHLDVHREQLRQVAAVFAHYFKN</sequence>
<dbReference type="Gene3D" id="3.90.1150.10">
    <property type="entry name" value="Aspartate Aminotransferase, domain 1"/>
    <property type="match status" value="1"/>
</dbReference>
<dbReference type="PANTHER" id="PTHR48097:SF9">
    <property type="entry name" value="L-THREONINE ALDOLASE"/>
    <property type="match status" value="1"/>
</dbReference>
<feature type="modified residue" description="N6-(pyridoxal phosphate)lysine" evidence="6">
    <location>
        <position position="200"/>
    </location>
</feature>
<dbReference type="Gene3D" id="3.40.640.10">
    <property type="entry name" value="Type I PLP-dependent aspartate aminotransferase-like (Major domain)"/>
    <property type="match status" value="1"/>
</dbReference>
<dbReference type="AlphaFoldDB" id="A0A562RDH8"/>
<dbReference type="Pfam" id="PF01212">
    <property type="entry name" value="Beta_elim_lyase"/>
    <property type="match status" value="1"/>
</dbReference>
<evidence type="ECO:0000256" key="6">
    <source>
        <dbReference type="PIRSR" id="PIRSR017617-1"/>
    </source>
</evidence>
<dbReference type="NCBIfam" id="NF041359">
    <property type="entry name" value="GntG_guanitoxin"/>
    <property type="match status" value="1"/>
</dbReference>
<evidence type="ECO:0000313" key="8">
    <source>
        <dbReference type="EMBL" id="TWI66466.1"/>
    </source>
</evidence>